<dbReference type="FunFam" id="3.40.1010.10:FF:000001">
    <property type="entry name" value="Siroheme synthase"/>
    <property type="match status" value="1"/>
</dbReference>
<dbReference type="InterPro" id="IPR012409">
    <property type="entry name" value="Sirohaem_synth"/>
</dbReference>
<evidence type="ECO:0000313" key="8">
    <source>
        <dbReference type="EMBL" id="KGN39229.1"/>
    </source>
</evidence>
<dbReference type="STRING" id="1385521.N803_01665"/>
<dbReference type="OrthoDB" id="9815856at2"/>
<dbReference type="CDD" id="cd11642">
    <property type="entry name" value="SUMT"/>
    <property type="match status" value="1"/>
</dbReference>
<proteinExistence type="predicted"/>
<dbReference type="SUPFAM" id="SSF51735">
    <property type="entry name" value="NAD(P)-binding Rossmann-fold domains"/>
    <property type="match status" value="1"/>
</dbReference>
<dbReference type="GO" id="GO:0032259">
    <property type="term" value="P:methylation"/>
    <property type="evidence" value="ECO:0007669"/>
    <property type="project" value="UniProtKB-KW"/>
</dbReference>
<feature type="active site" description="Proton acceptor" evidence="6">
    <location>
        <position position="197"/>
    </location>
</feature>
<reference evidence="8 9" key="1">
    <citation type="submission" date="2013-08" db="EMBL/GenBank/DDBJ databases">
        <title>The genome sequence of Knoellia subterranea.</title>
        <authorList>
            <person name="Zhu W."/>
            <person name="Wang G."/>
        </authorList>
    </citation>
    <scope>NUCLEOTIDE SEQUENCE [LARGE SCALE GENOMIC DNA]</scope>
    <source>
        <strain evidence="8 9">KCTC 19937</strain>
    </source>
</reference>
<dbReference type="GO" id="GO:0019354">
    <property type="term" value="P:siroheme biosynthetic process"/>
    <property type="evidence" value="ECO:0007669"/>
    <property type="project" value="InterPro"/>
</dbReference>
<dbReference type="InterPro" id="IPR014777">
    <property type="entry name" value="4pyrrole_Mease_sub1"/>
</dbReference>
<dbReference type="Pfam" id="PF00590">
    <property type="entry name" value="TP_methylase"/>
    <property type="match status" value="1"/>
</dbReference>
<dbReference type="Proteomes" id="UP000030011">
    <property type="component" value="Unassembled WGS sequence"/>
</dbReference>
<dbReference type="InterPro" id="IPR014776">
    <property type="entry name" value="4pyrrole_Mease_sub2"/>
</dbReference>
<evidence type="ECO:0000256" key="2">
    <source>
        <dbReference type="ARBA" id="ARBA00022603"/>
    </source>
</evidence>
<dbReference type="InterPro" id="IPR006366">
    <property type="entry name" value="CobA/CysG_C"/>
</dbReference>
<dbReference type="Pfam" id="PF13241">
    <property type="entry name" value="NAD_binding_7"/>
    <property type="match status" value="1"/>
</dbReference>
<dbReference type="Gene3D" id="3.40.50.720">
    <property type="entry name" value="NAD(P)-binding Rossmann-like Domain"/>
    <property type="match status" value="1"/>
</dbReference>
<keyword evidence="5" id="KW-0627">Porphyrin biosynthesis</keyword>
<sequence>MTTLLGVDLVGREVLVAGGGPVAASKARALVDDGAVLHVVTPMVCEDMLDLCDLPAVTWTQREVTLEDVTGSWFVVAATGDTSVDQALCERATLQRIFSVCAGVASHGTARNPAITEHAGLRIGVVSTGQPDPARTVAVRNAVAVHLETADLDLRHRRAVPARPGRVVLVGGGPGASDLITVRGRRALAEADVVVADRLGPTDLLRTLTSSVEVIDVGKSPGRHPIPQPEINRILVEHARRGRTVVRLKGGDPFVYGRGGEEVIACREAGVFVEVIPGVSSAFSAPGAAGIPLTHRGTVGAVQLVHGHEPIDPHLIGAVAAETTTLVVLMGVALLADHVADLLAAGSPADLPVAIVEEATTQRQRVTRGTLSSIVGVARTAEVRSPAVIVVGRVADPALLAGG</sequence>
<evidence type="ECO:0000256" key="6">
    <source>
        <dbReference type="PIRSR" id="PIRSR036426-1"/>
    </source>
</evidence>
<comment type="caution">
    <text evidence="8">The sequence shown here is derived from an EMBL/GenBank/DDBJ whole genome shotgun (WGS) entry which is preliminary data.</text>
</comment>
<dbReference type="InterPro" id="IPR050161">
    <property type="entry name" value="Siro_Cobalamin_biosynth"/>
</dbReference>
<feature type="domain" description="Tetrapyrrole methylase" evidence="7">
    <location>
        <begin position="166"/>
        <end position="374"/>
    </location>
</feature>
<dbReference type="PIRSF" id="PIRSF036426">
    <property type="entry name" value="Sirohaem_synth"/>
    <property type="match status" value="1"/>
</dbReference>
<gene>
    <name evidence="8" type="ORF">N803_01665</name>
</gene>
<evidence type="ECO:0000256" key="5">
    <source>
        <dbReference type="ARBA" id="ARBA00023244"/>
    </source>
</evidence>
<evidence type="ECO:0000256" key="1">
    <source>
        <dbReference type="ARBA" id="ARBA00012162"/>
    </source>
</evidence>
<dbReference type="SUPFAM" id="SSF53790">
    <property type="entry name" value="Tetrapyrrole methylase"/>
    <property type="match status" value="1"/>
</dbReference>
<evidence type="ECO:0000256" key="4">
    <source>
        <dbReference type="ARBA" id="ARBA00022691"/>
    </source>
</evidence>
<dbReference type="Gene3D" id="3.40.1010.10">
    <property type="entry name" value="Cobalt-precorrin-4 Transmethylase, Domain 1"/>
    <property type="match status" value="1"/>
</dbReference>
<dbReference type="PANTHER" id="PTHR45790">
    <property type="entry name" value="SIROHEME SYNTHASE-RELATED"/>
    <property type="match status" value="1"/>
</dbReference>
<accession>A0A0A0JR63</accession>
<dbReference type="InterPro" id="IPR036291">
    <property type="entry name" value="NAD(P)-bd_dom_sf"/>
</dbReference>
<dbReference type="AlphaFoldDB" id="A0A0A0JR63"/>
<dbReference type="GO" id="GO:0043115">
    <property type="term" value="F:precorrin-2 dehydrogenase activity"/>
    <property type="evidence" value="ECO:0007669"/>
    <property type="project" value="InterPro"/>
</dbReference>
<dbReference type="NCBIfam" id="NF004790">
    <property type="entry name" value="PRK06136.1"/>
    <property type="match status" value="1"/>
</dbReference>
<evidence type="ECO:0000313" key="9">
    <source>
        <dbReference type="Proteomes" id="UP000030011"/>
    </source>
</evidence>
<dbReference type="EMBL" id="AVPK01000001">
    <property type="protein sequence ID" value="KGN39229.1"/>
    <property type="molecule type" value="Genomic_DNA"/>
</dbReference>
<protein>
    <recommendedName>
        <fullName evidence="1">uroporphyrinogen-III C-methyltransferase</fullName>
        <ecNumber evidence="1">2.1.1.107</ecNumber>
    </recommendedName>
</protein>
<dbReference type="GO" id="GO:0009236">
    <property type="term" value="P:cobalamin biosynthetic process"/>
    <property type="evidence" value="ECO:0007669"/>
    <property type="project" value="InterPro"/>
</dbReference>
<organism evidence="8 9">
    <name type="scientific">Knoellia subterranea KCTC 19937</name>
    <dbReference type="NCBI Taxonomy" id="1385521"/>
    <lineage>
        <taxon>Bacteria</taxon>
        <taxon>Bacillati</taxon>
        <taxon>Actinomycetota</taxon>
        <taxon>Actinomycetes</taxon>
        <taxon>Micrococcales</taxon>
        <taxon>Intrasporangiaceae</taxon>
        <taxon>Knoellia</taxon>
    </lineage>
</organism>
<dbReference type="Gene3D" id="3.30.950.10">
    <property type="entry name" value="Methyltransferase, Cobalt-precorrin-4 Transmethylase, Domain 2"/>
    <property type="match status" value="1"/>
</dbReference>
<keyword evidence="2 8" id="KW-0489">Methyltransferase</keyword>
<name>A0A0A0JR63_9MICO</name>
<dbReference type="RefSeq" id="WP_035902022.1">
    <property type="nucleotide sequence ID" value="NZ_AVPK01000001.1"/>
</dbReference>
<evidence type="ECO:0000259" key="7">
    <source>
        <dbReference type="Pfam" id="PF00590"/>
    </source>
</evidence>
<dbReference type="EC" id="2.1.1.107" evidence="1"/>
<dbReference type="eggNOG" id="COG0007">
    <property type="taxonomic scope" value="Bacteria"/>
</dbReference>
<feature type="active site" description="Proton donor" evidence="6">
    <location>
        <position position="219"/>
    </location>
</feature>
<keyword evidence="4" id="KW-0949">S-adenosyl-L-methionine</keyword>
<dbReference type="NCBIfam" id="TIGR01469">
    <property type="entry name" value="cobA_cysG_Cterm"/>
    <property type="match status" value="1"/>
</dbReference>
<dbReference type="InterPro" id="IPR035996">
    <property type="entry name" value="4pyrrol_Methylase_sf"/>
</dbReference>
<dbReference type="GO" id="GO:0004851">
    <property type="term" value="F:uroporphyrin-III C-methyltransferase activity"/>
    <property type="evidence" value="ECO:0007669"/>
    <property type="project" value="UniProtKB-EC"/>
</dbReference>
<dbReference type="GO" id="GO:0051266">
    <property type="term" value="F:sirohydrochlorin ferrochelatase activity"/>
    <property type="evidence" value="ECO:0007669"/>
    <property type="project" value="InterPro"/>
</dbReference>
<dbReference type="InterPro" id="IPR000878">
    <property type="entry name" value="4pyrrol_Mease"/>
</dbReference>
<dbReference type="GO" id="GO:0051287">
    <property type="term" value="F:NAD binding"/>
    <property type="evidence" value="ECO:0007669"/>
    <property type="project" value="InterPro"/>
</dbReference>
<keyword evidence="3" id="KW-0808">Transferase</keyword>
<dbReference type="PANTHER" id="PTHR45790:SF3">
    <property type="entry name" value="S-ADENOSYL-L-METHIONINE-DEPENDENT UROPORPHYRINOGEN III METHYLTRANSFERASE, CHLOROPLASTIC"/>
    <property type="match status" value="1"/>
</dbReference>
<keyword evidence="9" id="KW-1185">Reference proteome</keyword>
<evidence type="ECO:0000256" key="3">
    <source>
        <dbReference type="ARBA" id="ARBA00022679"/>
    </source>
</evidence>